<organism evidence="2 3">
    <name type="scientific">SAR324 cluster bacterium</name>
    <dbReference type="NCBI Taxonomy" id="2024889"/>
    <lineage>
        <taxon>Bacteria</taxon>
        <taxon>Deltaproteobacteria</taxon>
        <taxon>SAR324 cluster</taxon>
    </lineage>
</organism>
<dbReference type="Proteomes" id="UP000524246">
    <property type="component" value="Unassembled WGS sequence"/>
</dbReference>
<keyword evidence="1" id="KW-0812">Transmembrane</keyword>
<evidence type="ECO:0000313" key="2">
    <source>
        <dbReference type="EMBL" id="NMC63299.1"/>
    </source>
</evidence>
<keyword evidence="1" id="KW-0472">Membrane</keyword>
<protein>
    <submittedName>
        <fullName evidence="2">Uncharacterized protein</fullName>
    </submittedName>
</protein>
<keyword evidence="1" id="KW-1133">Transmembrane helix</keyword>
<accession>A0A7X9IKN3</accession>
<feature type="transmembrane region" description="Helical" evidence="1">
    <location>
        <begin position="55"/>
        <end position="72"/>
    </location>
</feature>
<name>A0A7X9IKN3_9DELT</name>
<evidence type="ECO:0000313" key="3">
    <source>
        <dbReference type="Proteomes" id="UP000524246"/>
    </source>
</evidence>
<proteinExistence type="predicted"/>
<sequence>MDYSKIPQKTKEMGEKTEGNLPETFYLSLADPIVHRGLAVPAKLFLEMHKPLCGVLYNLSLLSAPVLFMLFGRDFQQKVKMLFESSENIERLIQTIESLE</sequence>
<gene>
    <name evidence="2" type="ORF">GYA55_09040</name>
</gene>
<reference evidence="2 3" key="1">
    <citation type="journal article" date="2020" name="Biotechnol. Biofuels">
        <title>New insights from the biogas microbiome by comprehensive genome-resolved metagenomics of nearly 1600 species originating from multiple anaerobic digesters.</title>
        <authorList>
            <person name="Campanaro S."/>
            <person name="Treu L."/>
            <person name="Rodriguez-R L.M."/>
            <person name="Kovalovszki A."/>
            <person name="Ziels R.M."/>
            <person name="Maus I."/>
            <person name="Zhu X."/>
            <person name="Kougias P.G."/>
            <person name="Basile A."/>
            <person name="Luo G."/>
            <person name="Schluter A."/>
            <person name="Konstantinidis K.T."/>
            <person name="Angelidaki I."/>
        </authorList>
    </citation>
    <scope>NUCLEOTIDE SEQUENCE [LARGE SCALE GENOMIC DNA]</scope>
    <source>
        <strain evidence="2">AS27yjCOA_65</strain>
    </source>
</reference>
<dbReference type="AlphaFoldDB" id="A0A7X9IKN3"/>
<comment type="caution">
    <text evidence="2">The sequence shown here is derived from an EMBL/GenBank/DDBJ whole genome shotgun (WGS) entry which is preliminary data.</text>
</comment>
<evidence type="ECO:0000256" key="1">
    <source>
        <dbReference type="SAM" id="Phobius"/>
    </source>
</evidence>
<dbReference type="EMBL" id="JAAZON010000403">
    <property type="protein sequence ID" value="NMC63299.1"/>
    <property type="molecule type" value="Genomic_DNA"/>
</dbReference>